<dbReference type="RefSeq" id="WP_188541751.1">
    <property type="nucleotide sequence ID" value="NZ_BMFT01000003.1"/>
</dbReference>
<reference evidence="3" key="1">
    <citation type="journal article" date="2019" name="Int. J. Syst. Evol. Microbiol.">
        <title>The Global Catalogue of Microorganisms (GCM) 10K type strain sequencing project: providing services to taxonomists for standard genome sequencing and annotation.</title>
        <authorList>
            <consortium name="The Broad Institute Genomics Platform"/>
            <consortium name="The Broad Institute Genome Sequencing Center for Infectious Disease"/>
            <person name="Wu L."/>
            <person name="Ma J."/>
        </authorList>
    </citation>
    <scope>NUCLEOTIDE SEQUENCE [LARGE SCALE GENOMIC DNA]</scope>
    <source>
        <strain evidence="3">CGMCC 1.12769</strain>
    </source>
</reference>
<gene>
    <name evidence="2" type="ORF">GCM10008013_41240</name>
</gene>
<feature type="domain" description="SGNH hydrolase-type esterase" evidence="1">
    <location>
        <begin position="5"/>
        <end position="148"/>
    </location>
</feature>
<dbReference type="InterPro" id="IPR013830">
    <property type="entry name" value="SGNH_hydro"/>
</dbReference>
<evidence type="ECO:0000259" key="1">
    <source>
        <dbReference type="Pfam" id="PF13472"/>
    </source>
</evidence>
<protein>
    <recommendedName>
        <fullName evidence="1">SGNH hydrolase-type esterase domain-containing protein</fullName>
    </recommendedName>
</protein>
<evidence type="ECO:0000313" key="2">
    <source>
        <dbReference type="EMBL" id="GGH35121.1"/>
    </source>
</evidence>
<dbReference type="Proteomes" id="UP000659344">
    <property type="component" value="Unassembled WGS sequence"/>
</dbReference>
<dbReference type="Gene3D" id="3.40.50.1110">
    <property type="entry name" value="SGNH hydrolase"/>
    <property type="match status" value="1"/>
</dbReference>
<dbReference type="EMBL" id="BMFT01000003">
    <property type="protein sequence ID" value="GGH35121.1"/>
    <property type="molecule type" value="Genomic_DNA"/>
</dbReference>
<dbReference type="InterPro" id="IPR036514">
    <property type="entry name" value="SGNH_hydro_sf"/>
</dbReference>
<dbReference type="PANTHER" id="PTHR30383:SF5">
    <property type="entry name" value="SGNH HYDROLASE-TYPE ESTERASE DOMAIN-CONTAINING PROTEIN"/>
    <property type="match status" value="1"/>
</dbReference>
<organism evidence="2 3">
    <name type="scientific">Paenibacillus segetis</name>
    <dbReference type="NCBI Taxonomy" id="1325360"/>
    <lineage>
        <taxon>Bacteria</taxon>
        <taxon>Bacillati</taxon>
        <taxon>Bacillota</taxon>
        <taxon>Bacilli</taxon>
        <taxon>Bacillales</taxon>
        <taxon>Paenibacillaceae</taxon>
        <taxon>Paenibacillus</taxon>
    </lineage>
</organism>
<sequence>MRCCNNRGISGDSSTGVLDKLRDEVFDLEPSKVFLLIGTNDLGDGKDPQEVVRNIKQICTLIHNQLPHTKVYVESIYPVNQTVESIMPKGIKQTNEQIRIVNQNLANMTREVSYTYIDLYPKLLDTEGRLDRGYTYDGLHLNTIGYEVVKAELQLVLMN</sequence>
<dbReference type="PANTHER" id="PTHR30383">
    <property type="entry name" value="THIOESTERASE 1/PROTEASE 1/LYSOPHOSPHOLIPASE L1"/>
    <property type="match status" value="1"/>
</dbReference>
<evidence type="ECO:0000313" key="3">
    <source>
        <dbReference type="Proteomes" id="UP000659344"/>
    </source>
</evidence>
<dbReference type="Pfam" id="PF13472">
    <property type="entry name" value="Lipase_GDSL_2"/>
    <property type="match status" value="1"/>
</dbReference>
<dbReference type="InterPro" id="IPR051532">
    <property type="entry name" value="Ester_Hydrolysis_Enzymes"/>
</dbReference>
<dbReference type="SUPFAM" id="SSF52266">
    <property type="entry name" value="SGNH hydrolase"/>
    <property type="match status" value="1"/>
</dbReference>
<keyword evidence="3" id="KW-1185">Reference proteome</keyword>
<proteinExistence type="predicted"/>
<accession>A0ABQ1YT16</accession>
<comment type="caution">
    <text evidence="2">The sequence shown here is derived from an EMBL/GenBank/DDBJ whole genome shotgun (WGS) entry which is preliminary data.</text>
</comment>
<name>A0ABQ1YT16_9BACL</name>